<sequence>MSSSPPRPSPRNINPNSSSSPAPSSPPTAHPLRSSALLANPIQRAFLITDGGLNQLVTRQEARSFFEMGYTPRDPETRVPVDVGGTDVPRYAEGEGAFVREEDVIRGLLGNMLIISVGEESQREGKGGNGGMNGAGPKDDGEGRGGGERQKDGRSSIMSEWTDSILTHGRDYMEDNNTLACCFTVSLP</sequence>
<evidence type="ECO:0000313" key="1">
    <source>
        <dbReference type="EMBL" id="KAF2478196.1"/>
    </source>
</evidence>
<evidence type="ECO:0000313" key="2">
    <source>
        <dbReference type="Proteomes" id="UP000799755"/>
    </source>
</evidence>
<proteinExistence type="predicted"/>
<organism evidence="1 2">
    <name type="scientific">Lindgomyces ingoldianus</name>
    <dbReference type="NCBI Taxonomy" id="673940"/>
    <lineage>
        <taxon>Eukaryota</taxon>
        <taxon>Fungi</taxon>
        <taxon>Dikarya</taxon>
        <taxon>Ascomycota</taxon>
        <taxon>Pezizomycotina</taxon>
        <taxon>Dothideomycetes</taxon>
        <taxon>Pleosporomycetidae</taxon>
        <taxon>Pleosporales</taxon>
        <taxon>Lindgomycetaceae</taxon>
        <taxon>Lindgomyces</taxon>
    </lineage>
</organism>
<name>A0ACB6RGF6_9PLEO</name>
<reference evidence="1" key="1">
    <citation type="journal article" date="2020" name="Stud. Mycol.">
        <title>101 Dothideomycetes genomes: a test case for predicting lifestyles and emergence of pathogens.</title>
        <authorList>
            <person name="Haridas S."/>
            <person name="Albert R."/>
            <person name="Binder M."/>
            <person name="Bloem J."/>
            <person name="Labutti K."/>
            <person name="Salamov A."/>
            <person name="Andreopoulos B."/>
            <person name="Baker S."/>
            <person name="Barry K."/>
            <person name="Bills G."/>
            <person name="Bluhm B."/>
            <person name="Cannon C."/>
            <person name="Castanera R."/>
            <person name="Culley D."/>
            <person name="Daum C."/>
            <person name="Ezra D."/>
            <person name="Gonzalez J."/>
            <person name="Henrissat B."/>
            <person name="Kuo A."/>
            <person name="Liang C."/>
            <person name="Lipzen A."/>
            <person name="Lutzoni F."/>
            <person name="Magnuson J."/>
            <person name="Mondo S."/>
            <person name="Nolan M."/>
            <person name="Ohm R."/>
            <person name="Pangilinan J."/>
            <person name="Park H.-J."/>
            <person name="Ramirez L."/>
            <person name="Alfaro M."/>
            <person name="Sun H."/>
            <person name="Tritt A."/>
            <person name="Yoshinaga Y."/>
            <person name="Zwiers L.-H."/>
            <person name="Turgeon B."/>
            <person name="Goodwin S."/>
            <person name="Spatafora J."/>
            <person name="Crous P."/>
            <person name="Grigoriev I."/>
        </authorList>
    </citation>
    <scope>NUCLEOTIDE SEQUENCE</scope>
    <source>
        <strain evidence="1">ATCC 200398</strain>
    </source>
</reference>
<dbReference type="Proteomes" id="UP000799755">
    <property type="component" value="Unassembled WGS sequence"/>
</dbReference>
<gene>
    <name evidence="1" type="ORF">BDR25DRAFT_348454</name>
</gene>
<protein>
    <submittedName>
        <fullName evidence="1">Uncharacterized protein</fullName>
    </submittedName>
</protein>
<comment type="caution">
    <text evidence="1">The sequence shown here is derived from an EMBL/GenBank/DDBJ whole genome shotgun (WGS) entry which is preliminary data.</text>
</comment>
<dbReference type="EMBL" id="MU003492">
    <property type="protein sequence ID" value="KAF2478196.1"/>
    <property type="molecule type" value="Genomic_DNA"/>
</dbReference>
<accession>A0ACB6RGF6</accession>
<keyword evidence="2" id="KW-1185">Reference proteome</keyword>